<keyword evidence="4" id="KW-1185">Reference proteome</keyword>
<accession>A0A811UQ27</accession>
<feature type="domain" description="RRM" evidence="2">
    <location>
        <begin position="68"/>
        <end position="105"/>
    </location>
</feature>
<keyword evidence="1" id="KW-0694">RNA-binding</keyword>
<dbReference type="Pfam" id="PF00076">
    <property type="entry name" value="RRM_1"/>
    <property type="match status" value="1"/>
</dbReference>
<dbReference type="AlphaFoldDB" id="A0A811UQ27"/>
<dbReference type="Proteomes" id="UP000606786">
    <property type="component" value="Unassembled WGS sequence"/>
</dbReference>
<proteinExistence type="predicted"/>
<comment type="caution">
    <text evidence="3">The sequence shown here is derived from an EMBL/GenBank/DDBJ whole genome shotgun (WGS) entry which is preliminary data.</text>
</comment>
<dbReference type="GO" id="GO:0003723">
    <property type="term" value="F:RNA binding"/>
    <property type="evidence" value="ECO:0007669"/>
    <property type="project" value="UniProtKB-KW"/>
</dbReference>
<reference evidence="3" key="1">
    <citation type="submission" date="2020-11" db="EMBL/GenBank/DDBJ databases">
        <authorList>
            <person name="Whitehead M."/>
        </authorList>
    </citation>
    <scope>NUCLEOTIDE SEQUENCE</scope>
    <source>
        <strain evidence="3">EGII</strain>
    </source>
</reference>
<protein>
    <submittedName>
        <fullName evidence="3">(Mediterranean fruit fly) hypothetical protein</fullName>
    </submittedName>
</protein>
<dbReference type="SUPFAM" id="SSF54928">
    <property type="entry name" value="RNA-binding domain, RBD"/>
    <property type="match status" value="1"/>
</dbReference>
<gene>
    <name evidence="3" type="ORF">CCAP1982_LOCUS8439</name>
</gene>
<organism evidence="3 4">
    <name type="scientific">Ceratitis capitata</name>
    <name type="common">Mediterranean fruit fly</name>
    <name type="synonym">Tephritis capitata</name>
    <dbReference type="NCBI Taxonomy" id="7213"/>
    <lineage>
        <taxon>Eukaryota</taxon>
        <taxon>Metazoa</taxon>
        <taxon>Ecdysozoa</taxon>
        <taxon>Arthropoda</taxon>
        <taxon>Hexapoda</taxon>
        <taxon>Insecta</taxon>
        <taxon>Pterygota</taxon>
        <taxon>Neoptera</taxon>
        <taxon>Endopterygota</taxon>
        <taxon>Diptera</taxon>
        <taxon>Brachycera</taxon>
        <taxon>Muscomorpha</taxon>
        <taxon>Tephritoidea</taxon>
        <taxon>Tephritidae</taxon>
        <taxon>Ceratitis</taxon>
        <taxon>Ceratitis</taxon>
    </lineage>
</organism>
<sequence length="118" mass="13202">MCPMHYAAIRRCDGLITFQAIVSVPPYVTHPTFCSSAVPGAIVEGSQPTSISLTVTTNGYEKSLLKRATHLMDFFNWFTPYGKIINHQVIVDGEGRLRDFGYVTFLALKWLGRKGFET</sequence>
<evidence type="ECO:0000313" key="3">
    <source>
        <dbReference type="EMBL" id="CAD6999926.1"/>
    </source>
</evidence>
<evidence type="ECO:0000259" key="2">
    <source>
        <dbReference type="Pfam" id="PF00076"/>
    </source>
</evidence>
<evidence type="ECO:0000313" key="4">
    <source>
        <dbReference type="Proteomes" id="UP000606786"/>
    </source>
</evidence>
<dbReference type="InterPro" id="IPR035979">
    <property type="entry name" value="RBD_domain_sf"/>
</dbReference>
<evidence type="ECO:0000256" key="1">
    <source>
        <dbReference type="ARBA" id="ARBA00022884"/>
    </source>
</evidence>
<dbReference type="EMBL" id="CAJHJT010000012">
    <property type="protein sequence ID" value="CAD6999926.1"/>
    <property type="molecule type" value="Genomic_DNA"/>
</dbReference>
<dbReference type="InterPro" id="IPR000504">
    <property type="entry name" value="RRM_dom"/>
</dbReference>
<name>A0A811UQ27_CERCA</name>